<accession>A0A2H0FI54</accession>
<sequence>MKKLHFIKPKLVKPKFFLGIPIALFSLELYSGALLGYFTAKFLSGRLKSPIFNFGHYKLHLHHWLYGFVILISAIWYQFLPFPQFSFGFFGGIVFQGIYSYPDWHRILIRKRHD</sequence>
<organism evidence="2 3">
    <name type="scientific">Candidatus Nealsonbacteria bacterium CG18_big_fil_WC_8_21_14_2_50_37_10</name>
    <dbReference type="NCBI Taxonomy" id="1974717"/>
    <lineage>
        <taxon>Bacteria</taxon>
        <taxon>Candidatus Nealsoniibacteriota</taxon>
    </lineage>
</organism>
<dbReference type="EMBL" id="PCUC01000113">
    <property type="protein sequence ID" value="PIQ06325.1"/>
    <property type="molecule type" value="Genomic_DNA"/>
</dbReference>
<dbReference type="AlphaFoldDB" id="A0A2H0FI54"/>
<protein>
    <submittedName>
        <fullName evidence="2">Uncharacterized protein</fullName>
    </submittedName>
</protein>
<gene>
    <name evidence="2" type="ORF">COW72_02040</name>
</gene>
<feature type="transmembrane region" description="Helical" evidence="1">
    <location>
        <begin position="61"/>
        <end position="79"/>
    </location>
</feature>
<keyword evidence="1" id="KW-0812">Transmembrane</keyword>
<keyword evidence="1" id="KW-0472">Membrane</keyword>
<reference evidence="2 3" key="1">
    <citation type="submission" date="2017-09" db="EMBL/GenBank/DDBJ databases">
        <title>Depth-based differentiation of microbial function through sediment-hosted aquifers and enrichment of novel symbionts in the deep terrestrial subsurface.</title>
        <authorList>
            <person name="Probst A.J."/>
            <person name="Ladd B."/>
            <person name="Jarett J.K."/>
            <person name="Geller-Mcgrath D.E."/>
            <person name="Sieber C.M."/>
            <person name="Emerson J.B."/>
            <person name="Anantharaman K."/>
            <person name="Thomas B.C."/>
            <person name="Malmstrom R."/>
            <person name="Stieglmeier M."/>
            <person name="Klingl A."/>
            <person name="Woyke T."/>
            <person name="Ryan C.M."/>
            <person name="Banfield J.F."/>
        </authorList>
    </citation>
    <scope>NUCLEOTIDE SEQUENCE [LARGE SCALE GENOMIC DNA]</scope>
    <source>
        <strain evidence="2">CG18_big_fil_WC_8_21_14_2_50_37_10</strain>
    </source>
</reference>
<dbReference type="Proteomes" id="UP000230778">
    <property type="component" value="Unassembled WGS sequence"/>
</dbReference>
<feature type="transmembrane region" description="Helical" evidence="1">
    <location>
        <begin position="16"/>
        <end position="40"/>
    </location>
</feature>
<evidence type="ECO:0000256" key="1">
    <source>
        <dbReference type="SAM" id="Phobius"/>
    </source>
</evidence>
<proteinExistence type="predicted"/>
<comment type="caution">
    <text evidence="2">The sequence shown here is derived from an EMBL/GenBank/DDBJ whole genome shotgun (WGS) entry which is preliminary data.</text>
</comment>
<keyword evidence="1" id="KW-1133">Transmembrane helix</keyword>
<name>A0A2H0FI54_9BACT</name>
<feature type="transmembrane region" description="Helical" evidence="1">
    <location>
        <begin position="85"/>
        <end position="102"/>
    </location>
</feature>
<evidence type="ECO:0000313" key="2">
    <source>
        <dbReference type="EMBL" id="PIQ06325.1"/>
    </source>
</evidence>
<evidence type="ECO:0000313" key="3">
    <source>
        <dbReference type="Proteomes" id="UP000230778"/>
    </source>
</evidence>